<dbReference type="Proteomes" id="UP000757435">
    <property type="component" value="Unassembled WGS sequence"/>
</dbReference>
<feature type="transmembrane region" description="Helical" evidence="6">
    <location>
        <begin position="398"/>
        <end position="420"/>
    </location>
</feature>
<proteinExistence type="predicted"/>
<feature type="transmembrane region" description="Helical" evidence="6">
    <location>
        <begin position="340"/>
        <end position="360"/>
    </location>
</feature>
<evidence type="ECO:0000313" key="8">
    <source>
        <dbReference type="Proteomes" id="UP000757435"/>
    </source>
</evidence>
<evidence type="ECO:0000313" key="7">
    <source>
        <dbReference type="EMBL" id="MBW4658786.1"/>
    </source>
</evidence>
<reference evidence="7" key="2">
    <citation type="journal article" date="2022" name="Microbiol. Resour. Announc.">
        <title>Metagenome Sequencing to Explore Phylogenomics of Terrestrial Cyanobacteria.</title>
        <authorList>
            <person name="Ward R.D."/>
            <person name="Stajich J.E."/>
            <person name="Johansen J.R."/>
            <person name="Huntemann M."/>
            <person name="Clum A."/>
            <person name="Foster B."/>
            <person name="Foster B."/>
            <person name="Roux S."/>
            <person name="Palaniappan K."/>
            <person name="Varghese N."/>
            <person name="Mukherjee S."/>
            <person name="Reddy T.B.K."/>
            <person name="Daum C."/>
            <person name="Copeland A."/>
            <person name="Chen I.A."/>
            <person name="Ivanova N.N."/>
            <person name="Kyrpides N.C."/>
            <person name="Shapiro N."/>
            <person name="Eloe-Fadrosh E.A."/>
            <person name="Pietrasiak N."/>
        </authorList>
    </citation>
    <scope>NUCLEOTIDE SEQUENCE</scope>
    <source>
        <strain evidence="7">UHER 2000/2452</strain>
    </source>
</reference>
<feature type="transmembrane region" description="Helical" evidence="6">
    <location>
        <begin position="372"/>
        <end position="392"/>
    </location>
</feature>
<feature type="transmembrane region" description="Helical" evidence="6">
    <location>
        <begin position="189"/>
        <end position="211"/>
    </location>
</feature>
<feature type="transmembrane region" description="Helical" evidence="6">
    <location>
        <begin position="21"/>
        <end position="46"/>
    </location>
</feature>
<dbReference type="AlphaFoldDB" id="A0A951QBH9"/>
<feature type="transmembrane region" description="Helical" evidence="6">
    <location>
        <begin position="303"/>
        <end position="325"/>
    </location>
</feature>
<dbReference type="GO" id="GO:0005886">
    <property type="term" value="C:plasma membrane"/>
    <property type="evidence" value="ECO:0007669"/>
    <property type="project" value="UniProtKB-SubCell"/>
</dbReference>
<reference evidence="7" key="1">
    <citation type="submission" date="2021-05" db="EMBL/GenBank/DDBJ databases">
        <authorList>
            <person name="Pietrasiak N."/>
            <person name="Ward R."/>
            <person name="Stajich J.E."/>
            <person name="Kurbessoian T."/>
        </authorList>
    </citation>
    <scope>NUCLEOTIDE SEQUENCE</scope>
    <source>
        <strain evidence="7">UHER 2000/2452</strain>
    </source>
</reference>
<comment type="subcellular location">
    <subcellularLocation>
        <location evidence="1">Cell membrane</location>
        <topology evidence="1">Multi-pass membrane protein</topology>
    </subcellularLocation>
</comment>
<evidence type="ECO:0000256" key="2">
    <source>
        <dbReference type="ARBA" id="ARBA00022475"/>
    </source>
</evidence>
<feature type="transmembrane region" description="Helical" evidence="6">
    <location>
        <begin position="153"/>
        <end position="177"/>
    </location>
</feature>
<keyword evidence="5 6" id="KW-0472">Membrane</keyword>
<protein>
    <submittedName>
        <fullName evidence="7">Oligosaccharide flippase family protein</fullName>
    </submittedName>
</protein>
<sequence>MKFQSAKARITQISRKGIVRDTLWMMVSQGLGLGMQLTSFVFIARALGVQDYGLFIGITAFAAILVPFVGVGSGEILVKQVARDRSLFDRYWGETLFTVLASGALLVGISFFTINAIIPSRTSPLLIFLILLSDLFFLKLWEVSVRAFMCVDLVGLAAKVKLFLNFNKLIAAAVLLFCFKDPSIGTWTVLYLSATAIAAIGSLLLIAKLIAPPQLIIPKLDSEIIQGVYFSIGLSADSINAGIDKTMLASLSTAEATGLYAAAYRCIDAGYLGLQAISGAAYAKFFQQGAKGIKGSLGFAKRLFPVVSAYGAIVCVGFFLCAPVIPRLLGAEYANSVEAVRWLAPVPLLMCLQYLAADTLTGSGFQGIRSIVQVSSALLNVALNFWLIPLYAWKGSAWATLASETMRLVSLCLVVAYLYYQQVKPAQDA</sequence>
<keyword evidence="4 6" id="KW-1133">Transmembrane helix</keyword>
<keyword evidence="2" id="KW-1003">Cell membrane</keyword>
<dbReference type="EMBL" id="JAHHHD010000007">
    <property type="protein sequence ID" value="MBW4658786.1"/>
    <property type="molecule type" value="Genomic_DNA"/>
</dbReference>
<evidence type="ECO:0000256" key="6">
    <source>
        <dbReference type="SAM" id="Phobius"/>
    </source>
</evidence>
<dbReference type="PANTHER" id="PTHR30250">
    <property type="entry name" value="PST FAMILY PREDICTED COLANIC ACID TRANSPORTER"/>
    <property type="match status" value="1"/>
</dbReference>
<comment type="caution">
    <text evidence="7">The sequence shown here is derived from an EMBL/GenBank/DDBJ whole genome shotgun (WGS) entry which is preliminary data.</text>
</comment>
<evidence type="ECO:0000256" key="5">
    <source>
        <dbReference type="ARBA" id="ARBA00023136"/>
    </source>
</evidence>
<feature type="transmembrane region" description="Helical" evidence="6">
    <location>
        <begin position="124"/>
        <end position="141"/>
    </location>
</feature>
<gene>
    <name evidence="7" type="ORF">KME15_08930</name>
</gene>
<evidence type="ECO:0000256" key="3">
    <source>
        <dbReference type="ARBA" id="ARBA00022692"/>
    </source>
</evidence>
<evidence type="ECO:0000256" key="4">
    <source>
        <dbReference type="ARBA" id="ARBA00022989"/>
    </source>
</evidence>
<dbReference type="Pfam" id="PF01943">
    <property type="entry name" value="Polysacc_synt"/>
    <property type="match status" value="1"/>
</dbReference>
<keyword evidence="3 6" id="KW-0812">Transmembrane</keyword>
<dbReference type="PANTHER" id="PTHR30250:SF11">
    <property type="entry name" value="O-ANTIGEN TRANSPORTER-RELATED"/>
    <property type="match status" value="1"/>
</dbReference>
<feature type="transmembrane region" description="Helical" evidence="6">
    <location>
        <begin position="52"/>
        <end position="74"/>
    </location>
</feature>
<evidence type="ECO:0000256" key="1">
    <source>
        <dbReference type="ARBA" id="ARBA00004651"/>
    </source>
</evidence>
<name>A0A951QBH9_9CYAN</name>
<feature type="transmembrane region" description="Helical" evidence="6">
    <location>
        <begin position="95"/>
        <end position="118"/>
    </location>
</feature>
<organism evidence="7 8">
    <name type="scientific">Drouetiella hepatica Uher 2000/2452</name>
    <dbReference type="NCBI Taxonomy" id="904376"/>
    <lineage>
        <taxon>Bacteria</taxon>
        <taxon>Bacillati</taxon>
        <taxon>Cyanobacteriota</taxon>
        <taxon>Cyanophyceae</taxon>
        <taxon>Oculatellales</taxon>
        <taxon>Oculatellaceae</taxon>
        <taxon>Drouetiella</taxon>
    </lineage>
</organism>
<dbReference type="InterPro" id="IPR050833">
    <property type="entry name" value="Poly_Biosynth_Transport"/>
</dbReference>
<dbReference type="InterPro" id="IPR002797">
    <property type="entry name" value="Polysacc_synth"/>
</dbReference>
<accession>A0A951QBH9</accession>